<evidence type="ECO:0000313" key="3">
    <source>
        <dbReference type="Proteomes" id="UP000654123"/>
    </source>
</evidence>
<reference evidence="2" key="1">
    <citation type="journal article" date="2014" name="Int. J. Syst. Evol. Microbiol.">
        <title>Complete genome sequence of Corynebacterium casei LMG S-19264T (=DSM 44701T), isolated from a smear-ripened cheese.</title>
        <authorList>
            <consortium name="US DOE Joint Genome Institute (JGI-PGF)"/>
            <person name="Walter F."/>
            <person name="Albersmeier A."/>
            <person name="Kalinowski J."/>
            <person name="Ruckert C."/>
        </authorList>
    </citation>
    <scope>NUCLEOTIDE SEQUENCE</scope>
    <source>
        <strain evidence="2">JCM 4335</strain>
    </source>
</reference>
<dbReference type="InterPro" id="IPR012318">
    <property type="entry name" value="HTH_CRP"/>
</dbReference>
<dbReference type="InterPro" id="IPR036388">
    <property type="entry name" value="WH-like_DNA-bd_sf"/>
</dbReference>
<dbReference type="Gene3D" id="1.10.10.10">
    <property type="entry name" value="Winged helix-like DNA-binding domain superfamily/Winged helix DNA-binding domain"/>
    <property type="match status" value="1"/>
</dbReference>
<feature type="domain" description="HTH crp-type" evidence="1">
    <location>
        <begin position="54"/>
        <end position="101"/>
    </location>
</feature>
<comment type="caution">
    <text evidence="2">The sequence shown here is derived from an EMBL/GenBank/DDBJ whole genome shotgun (WGS) entry which is preliminary data.</text>
</comment>
<keyword evidence="3" id="KW-1185">Reference proteome</keyword>
<evidence type="ECO:0000259" key="1">
    <source>
        <dbReference type="Pfam" id="PF13545"/>
    </source>
</evidence>
<sequence length="157" mass="16786">MTRAGIFSEPDDNDQEALVSTTYVPGPPSDEPIVLTRHALRMLALVDVSLTARRVLDVLLALQDPDSGSVSISQAEMAAELGAGKPAVNRGFKELKQAGLAWLLRRGHYQLHPVLTGGRVAGTAMAVPEINATPAEDFSEQRRTRFAAQVANLAQSA</sequence>
<evidence type="ECO:0000313" key="2">
    <source>
        <dbReference type="EMBL" id="GGQ34403.1"/>
    </source>
</evidence>
<proteinExistence type="predicted"/>
<dbReference type="AlphaFoldDB" id="A0A918EQ76"/>
<accession>A0A918EQ76</accession>
<dbReference type="Proteomes" id="UP000654123">
    <property type="component" value="Unassembled WGS sequence"/>
</dbReference>
<protein>
    <recommendedName>
        <fullName evidence="1">HTH crp-type domain-containing protein</fullName>
    </recommendedName>
</protein>
<organism evidence="2 3">
    <name type="scientific">Streptomyces roseolilacinus</name>
    <dbReference type="NCBI Taxonomy" id="66904"/>
    <lineage>
        <taxon>Bacteria</taxon>
        <taxon>Bacillati</taxon>
        <taxon>Actinomycetota</taxon>
        <taxon>Actinomycetes</taxon>
        <taxon>Kitasatosporales</taxon>
        <taxon>Streptomycetaceae</taxon>
        <taxon>Streptomyces</taxon>
    </lineage>
</organism>
<name>A0A918EQ76_9ACTN</name>
<gene>
    <name evidence="2" type="ORF">GCM10010249_60840</name>
</gene>
<dbReference type="GO" id="GO:0006355">
    <property type="term" value="P:regulation of DNA-templated transcription"/>
    <property type="evidence" value="ECO:0007669"/>
    <property type="project" value="InterPro"/>
</dbReference>
<dbReference type="GO" id="GO:0003677">
    <property type="term" value="F:DNA binding"/>
    <property type="evidence" value="ECO:0007669"/>
    <property type="project" value="InterPro"/>
</dbReference>
<dbReference type="EMBL" id="BMSV01000028">
    <property type="protein sequence ID" value="GGQ34403.1"/>
    <property type="molecule type" value="Genomic_DNA"/>
</dbReference>
<dbReference type="Pfam" id="PF13545">
    <property type="entry name" value="HTH_Crp_2"/>
    <property type="match status" value="1"/>
</dbReference>
<reference evidence="2" key="2">
    <citation type="submission" date="2020-09" db="EMBL/GenBank/DDBJ databases">
        <authorList>
            <person name="Sun Q."/>
            <person name="Ohkuma M."/>
        </authorList>
    </citation>
    <scope>NUCLEOTIDE SEQUENCE</scope>
    <source>
        <strain evidence="2">JCM 4335</strain>
    </source>
</reference>